<protein>
    <recommendedName>
        <fullName evidence="3">Prevent-host-death family protein</fullName>
    </recommendedName>
</protein>
<gene>
    <name evidence="1" type="ORF">ACFFGT_22760</name>
</gene>
<proteinExistence type="predicted"/>
<comment type="caution">
    <text evidence="1">The sequence shown here is derived from an EMBL/GenBank/DDBJ whole genome shotgun (WGS) entry which is preliminary data.</text>
</comment>
<evidence type="ECO:0000313" key="1">
    <source>
        <dbReference type="EMBL" id="MFC0517048.1"/>
    </source>
</evidence>
<evidence type="ECO:0000313" key="2">
    <source>
        <dbReference type="Proteomes" id="UP001589828"/>
    </source>
</evidence>
<evidence type="ECO:0008006" key="3">
    <source>
        <dbReference type="Google" id="ProtNLM"/>
    </source>
</evidence>
<accession>A0ABV6LC52</accession>
<keyword evidence="2" id="KW-1185">Reference proteome</keyword>
<name>A0ABV6LC52_9SPHI</name>
<dbReference type="Proteomes" id="UP001589828">
    <property type="component" value="Unassembled WGS sequence"/>
</dbReference>
<dbReference type="RefSeq" id="WP_377024811.1">
    <property type="nucleotide sequence ID" value="NZ_JBHLTS010000070.1"/>
</dbReference>
<reference evidence="1 2" key="1">
    <citation type="submission" date="2024-09" db="EMBL/GenBank/DDBJ databases">
        <authorList>
            <person name="Sun Q."/>
            <person name="Mori K."/>
        </authorList>
    </citation>
    <scope>NUCLEOTIDE SEQUENCE [LARGE SCALE GENOMIC DNA]</scope>
    <source>
        <strain evidence="1 2">NCAIM B.02415</strain>
    </source>
</reference>
<sequence>MATQFITNEKGKKTAVIIPISEYEDLLHQHHIDLELTDEYKKMMDGMLDDEDKSKVTNVSFEHINNRFNSDLLKKF</sequence>
<dbReference type="EMBL" id="JBHLTS010000070">
    <property type="protein sequence ID" value="MFC0517048.1"/>
    <property type="molecule type" value="Genomic_DNA"/>
</dbReference>
<organism evidence="1 2">
    <name type="scientific">Mucilaginibacter angelicae</name>
    <dbReference type="NCBI Taxonomy" id="869718"/>
    <lineage>
        <taxon>Bacteria</taxon>
        <taxon>Pseudomonadati</taxon>
        <taxon>Bacteroidota</taxon>
        <taxon>Sphingobacteriia</taxon>
        <taxon>Sphingobacteriales</taxon>
        <taxon>Sphingobacteriaceae</taxon>
        <taxon>Mucilaginibacter</taxon>
    </lineage>
</organism>